<evidence type="ECO:0000313" key="8">
    <source>
        <dbReference type="Proteomes" id="UP001565243"/>
    </source>
</evidence>
<dbReference type="InterPro" id="IPR050263">
    <property type="entry name" value="Bact_Fimbrial_Adh_Pro"/>
</dbReference>
<evidence type="ECO:0000256" key="4">
    <source>
        <dbReference type="ARBA" id="ARBA00023263"/>
    </source>
</evidence>
<dbReference type="RefSeq" id="WP_301730325.1">
    <property type="nucleotide sequence ID" value="NZ_JBGFFX010000003.1"/>
</dbReference>
<comment type="subcellular location">
    <subcellularLocation>
        <location evidence="1">Fimbrium</location>
    </subcellularLocation>
</comment>
<dbReference type="InterPro" id="IPR036937">
    <property type="entry name" value="Adhesion_dom_fimbrial_sf"/>
</dbReference>
<sequence length="314" mass="32681">MRVFKFSLKVRIIFLLLSLPSFSCVGSCVMGSTVKASTGALTLAVDPRVNIGEQIGIRYGKGFAGQTFTVICTGSTPYRSASLLTASTTVAGAYETGIAGVGVIISDLYKAGVNVPLNTSVSPNSLTPWVNQNEVKLTFVKTGPITPSAIGSKVYANFYLNGGAFATLTVNSLAIIQKSCLADVNSQNQTVNLGSPNRSEFSGVGSTAASSERNFSVILQCEADNIPVQVTFNPVGNSSADGLLEIDADAEAAAGVGIEVLDSSRTPLTFAAAKTYHAAAEKSIEIPLIARYKQTGEISPGKANAAMTFTITQN</sequence>
<name>A0ABV4E5D0_9GAMM</name>
<dbReference type="InterPro" id="IPR008966">
    <property type="entry name" value="Adhesion_dom_sf"/>
</dbReference>
<evidence type="ECO:0000256" key="5">
    <source>
        <dbReference type="SAM" id="SignalP"/>
    </source>
</evidence>
<dbReference type="SUPFAM" id="SSF49401">
    <property type="entry name" value="Bacterial adhesins"/>
    <property type="match status" value="1"/>
</dbReference>
<gene>
    <name evidence="7" type="ORF">AB6T85_06740</name>
</gene>
<dbReference type="PANTHER" id="PTHR33420">
    <property type="entry name" value="FIMBRIAL SUBUNIT ELFA-RELATED"/>
    <property type="match status" value="1"/>
</dbReference>
<comment type="caution">
    <text evidence="7">The sequence shown here is derived from an EMBL/GenBank/DDBJ whole genome shotgun (WGS) entry which is preliminary data.</text>
</comment>
<accession>A0ABV4E5D0</accession>
<reference evidence="7 8" key="1">
    <citation type="submission" date="2024-07" db="EMBL/GenBank/DDBJ databases">
        <authorList>
            <person name="Hebao G."/>
        </authorList>
    </citation>
    <scope>NUCLEOTIDE SEQUENCE [LARGE SCALE GENOMIC DNA]</scope>
    <source>
        <strain evidence="7 8">ACCC 02193</strain>
    </source>
</reference>
<evidence type="ECO:0000256" key="3">
    <source>
        <dbReference type="ARBA" id="ARBA00022729"/>
    </source>
</evidence>
<comment type="similarity">
    <text evidence="2">Belongs to the fimbrial protein family.</text>
</comment>
<evidence type="ECO:0000256" key="2">
    <source>
        <dbReference type="ARBA" id="ARBA00006671"/>
    </source>
</evidence>
<dbReference type="Proteomes" id="UP001565243">
    <property type="component" value="Unassembled WGS sequence"/>
</dbReference>
<dbReference type="InterPro" id="IPR000259">
    <property type="entry name" value="Adhesion_dom_fimbrial"/>
</dbReference>
<evidence type="ECO:0000256" key="1">
    <source>
        <dbReference type="ARBA" id="ARBA00004561"/>
    </source>
</evidence>
<dbReference type="PANTHER" id="PTHR33420:SF3">
    <property type="entry name" value="FIMBRIAL SUBUNIT ELFA"/>
    <property type="match status" value="1"/>
</dbReference>
<evidence type="ECO:0000313" key="7">
    <source>
        <dbReference type="EMBL" id="MEY8770127.1"/>
    </source>
</evidence>
<protein>
    <submittedName>
        <fullName evidence="7">Fimbrial protein</fullName>
    </submittedName>
</protein>
<dbReference type="Pfam" id="PF00419">
    <property type="entry name" value="Fimbrial"/>
    <property type="match status" value="1"/>
</dbReference>
<keyword evidence="8" id="KW-1185">Reference proteome</keyword>
<keyword evidence="4" id="KW-0281">Fimbrium</keyword>
<dbReference type="Gene3D" id="2.60.40.3310">
    <property type="match status" value="1"/>
</dbReference>
<feature type="domain" description="Fimbrial-type adhesion" evidence="6">
    <location>
        <begin position="176"/>
        <end position="312"/>
    </location>
</feature>
<organism evidence="7 8">
    <name type="scientific">Erwinia aeris</name>
    <dbReference type="NCBI Taxonomy" id="3239803"/>
    <lineage>
        <taxon>Bacteria</taxon>
        <taxon>Pseudomonadati</taxon>
        <taxon>Pseudomonadota</taxon>
        <taxon>Gammaproteobacteria</taxon>
        <taxon>Enterobacterales</taxon>
        <taxon>Erwiniaceae</taxon>
        <taxon>Erwinia</taxon>
    </lineage>
</organism>
<proteinExistence type="inferred from homology"/>
<evidence type="ECO:0000259" key="6">
    <source>
        <dbReference type="Pfam" id="PF00419"/>
    </source>
</evidence>
<feature type="chain" id="PRO_5045690312" evidence="5">
    <location>
        <begin position="24"/>
        <end position="314"/>
    </location>
</feature>
<keyword evidence="3 5" id="KW-0732">Signal</keyword>
<dbReference type="Gene3D" id="2.60.40.1090">
    <property type="entry name" value="Fimbrial-type adhesion domain"/>
    <property type="match status" value="1"/>
</dbReference>
<dbReference type="EMBL" id="JBGFFX010000003">
    <property type="protein sequence ID" value="MEY8770127.1"/>
    <property type="molecule type" value="Genomic_DNA"/>
</dbReference>
<feature type="signal peptide" evidence="5">
    <location>
        <begin position="1"/>
        <end position="23"/>
    </location>
</feature>